<evidence type="ECO:0000256" key="6">
    <source>
        <dbReference type="ARBA" id="ARBA00022982"/>
    </source>
</evidence>
<evidence type="ECO:0000256" key="2">
    <source>
        <dbReference type="ARBA" id="ARBA00004418"/>
    </source>
</evidence>
<feature type="binding site" evidence="9">
    <location>
        <position position="64"/>
    </location>
    <ligand>
        <name>Cu cation</name>
        <dbReference type="ChEBI" id="CHEBI:23378"/>
    </ligand>
</feature>
<keyword evidence="3" id="KW-0813">Transport</keyword>
<dbReference type="PANTHER" id="PTHR34192:SF10">
    <property type="entry name" value="PLASTOCYANIN MAJOR ISOFORM, CHLOROPLASTIC-RELATED"/>
    <property type="match status" value="1"/>
</dbReference>
<feature type="binding site" evidence="9">
    <location>
        <position position="112"/>
    </location>
    <ligand>
        <name>Cu cation</name>
        <dbReference type="ChEBI" id="CHEBI:23378"/>
    </ligand>
</feature>
<dbReference type="SUPFAM" id="SSF49503">
    <property type="entry name" value="Cupredoxins"/>
    <property type="match status" value="1"/>
</dbReference>
<feature type="binding site" evidence="9">
    <location>
        <position position="107"/>
    </location>
    <ligand>
        <name>Cu cation</name>
        <dbReference type="ChEBI" id="CHEBI:23378"/>
    </ligand>
</feature>
<feature type="domain" description="Blue (type 1) copper" evidence="11">
    <location>
        <begin position="38"/>
        <end position="118"/>
    </location>
</feature>
<evidence type="ECO:0000259" key="12">
    <source>
        <dbReference type="Pfam" id="PF09851"/>
    </source>
</evidence>
<dbReference type="PROSITE" id="PS00196">
    <property type="entry name" value="COPPER_BLUE"/>
    <property type="match status" value="1"/>
</dbReference>
<comment type="subcellular location">
    <subcellularLocation>
        <location evidence="1">Membrane</location>
    </subcellularLocation>
    <subcellularLocation>
        <location evidence="2">Periplasm</location>
    </subcellularLocation>
</comment>
<dbReference type="RefSeq" id="WP_246976610.1">
    <property type="nucleotide sequence ID" value="NZ_CP095398.1"/>
</dbReference>
<dbReference type="Gene3D" id="2.60.40.420">
    <property type="entry name" value="Cupredoxins - blue copper proteins"/>
    <property type="match status" value="1"/>
</dbReference>
<evidence type="ECO:0000256" key="7">
    <source>
        <dbReference type="ARBA" id="ARBA00023008"/>
    </source>
</evidence>
<feature type="transmembrane region" description="Helical" evidence="10">
    <location>
        <begin position="183"/>
        <end position="204"/>
    </location>
</feature>
<keyword evidence="6" id="KW-0249">Electron transport</keyword>
<evidence type="ECO:0000256" key="5">
    <source>
        <dbReference type="ARBA" id="ARBA00022764"/>
    </source>
</evidence>
<keyword evidence="4 9" id="KW-0479">Metal-binding</keyword>
<dbReference type="CDD" id="cd04220">
    <property type="entry name" value="Halocyanin"/>
    <property type="match status" value="1"/>
</dbReference>
<name>A0ABD5NVJ4_9EURY</name>
<evidence type="ECO:0000256" key="9">
    <source>
        <dbReference type="PIRSR" id="PIRSR602386-1"/>
    </source>
</evidence>
<dbReference type="InterPro" id="IPR000923">
    <property type="entry name" value="BlueCu_1"/>
</dbReference>
<keyword evidence="8 10" id="KW-0472">Membrane</keyword>
<protein>
    <submittedName>
        <fullName evidence="13">Plastocyanin/azurin family copper-binding protein</fullName>
    </submittedName>
</protein>
<dbReference type="PROSITE" id="PS51318">
    <property type="entry name" value="TAT"/>
    <property type="match status" value="1"/>
</dbReference>
<evidence type="ECO:0000313" key="14">
    <source>
        <dbReference type="Proteomes" id="UP001595821"/>
    </source>
</evidence>
<organism evidence="13 14">
    <name type="scientific">Natribaculum luteum</name>
    <dbReference type="NCBI Taxonomy" id="1586232"/>
    <lineage>
        <taxon>Archaea</taxon>
        <taxon>Methanobacteriati</taxon>
        <taxon>Methanobacteriota</taxon>
        <taxon>Stenosarchaea group</taxon>
        <taxon>Halobacteria</taxon>
        <taxon>Halobacteriales</taxon>
        <taxon>Natrialbaceae</taxon>
        <taxon>Natribaculum</taxon>
    </lineage>
</organism>
<comment type="caution">
    <text evidence="13">The sequence shown here is derived from an EMBL/GenBank/DDBJ whole genome shotgun (WGS) entry which is preliminary data.</text>
</comment>
<dbReference type="InterPro" id="IPR018649">
    <property type="entry name" value="SHOCT"/>
</dbReference>
<dbReference type="EMBL" id="JBHSDJ010000009">
    <property type="protein sequence ID" value="MFC4246025.1"/>
    <property type="molecule type" value="Genomic_DNA"/>
</dbReference>
<dbReference type="Pfam" id="PF00127">
    <property type="entry name" value="Copper-bind"/>
    <property type="match status" value="1"/>
</dbReference>
<feature type="domain" description="SHOCT" evidence="12">
    <location>
        <begin position="218"/>
        <end position="243"/>
    </location>
</feature>
<keyword evidence="10" id="KW-0812">Transmembrane</keyword>
<reference evidence="13 14" key="1">
    <citation type="journal article" date="2014" name="Int. J. Syst. Evol. Microbiol.">
        <title>Complete genome sequence of Corynebacterium casei LMG S-19264T (=DSM 44701T), isolated from a smear-ripened cheese.</title>
        <authorList>
            <consortium name="US DOE Joint Genome Institute (JGI-PGF)"/>
            <person name="Walter F."/>
            <person name="Albersmeier A."/>
            <person name="Kalinowski J."/>
            <person name="Ruckert C."/>
        </authorList>
    </citation>
    <scope>NUCLEOTIDE SEQUENCE [LARGE SCALE GENOMIC DNA]</scope>
    <source>
        <strain evidence="13 14">IBRC-M 10912</strain>
    </source>
</reference>
<dbReference type="AlphaFoldDB" id="A0ABD5NVJ4"/>
<evidence type="ECO:0000256" key="8">
    <source>
        <dbReference type="ARBA" id="ARBA00023136"/>
    </source>
</evidence>
<gene>
    <name evidence="13" type="ORF">ACFOZ7_03300</name>
</gene>
<keyword evidence="7 9" id="KW-0186">Copper</keyword>
<dbReference type="Proteomes" id="UP001595821">
    <property type="component" value="Unassembled WGS sequence"/>
</dbReference>
<proteinExistence type="predicted"/>
<sequence>MTDHSRRQFLRALGASAVASTGLTQSATAQETPVVEMGNNYFDPIGLYVEPGATVRFEIEAGSHSATAYPDRIPSDATAFDSGTISEGSFEQTFETPGTYDYYCIPHESVGMVGRIVVDSPGGPAEESPIPYGDVPESETIVDQGTAGVSEGSTGDGDTGGGMMGSGRGPGMMNGRNGGWGSGLPFVGSALGVLGVIGGVLYWARHRKDTRSENTDSAMTTLRRQYARGEIDEDEFQRRRERLQDRENG</sequence>
<dbReference type="PANTHER" id="PTHR34192">
    <property type="entry name" value="PLASTOCYANIN MAJOR ISOFORM, CHLOROPLASTIC-RELATED"/>
    <property type="match status" value="1"/>
</dbReference>
<feature type="binding site" evidence="9">
    <location>
        <position position="104"/>
    </location>
    <ligand>
        <name>Cu cation</name>
        <dbReference type="ChEBI" id="CHEBI:23378"/>
    </ligand>
</feature>
<accession>A0ABD5NVJ4</accession>
<dbReference type="GO" id="GO:0016020">
    <property type="term" value="C:membrane"/>
    <property type="evidence" value="ECO:0007669"/>
    <property type="project" value="UniProtKB-SubCell"/>
</dbReference>
<evidence type="ECO:0000256" key="10">
    <source>
        <dbReference type="SAM" id="Phobius"/>
    </source>
</evidence>
<comment type="cofactor">
    <cofactor evidence="9">
        <name>Cu cation</name>
        <dbReference type="ChEBI" id="CHEBI:23378"/>
    </cofactor>
    <text evidence="9">Binds 1 copper ion per subunit.</text>
</comment>
<evidence type="ECO:0000256" key="4">
    <source>
        <dbReference type="ARBA" id="ARBA00022723"/>
    </source>
</evidence>
<dbReference type="GO" id="GO:0046872">
    <property type="term" value="F:metal ion binding"/>
    <property type="evidence" value="ECO:0007669"/>
    <property type="project" value="UniProtKB-KW"/>
</dbReference>
<dbReference type="Pfam" id="PF09851">
    <property type="entry name" value="SHOCT"/>
    <property type="match status" value="1"/>
</dbReference>
<dbReference type="InterPro" id="IPR028871">
    <property type="entry name" value="BlueCu_1_BS"/>
</dbReference>
<evidence type="ECO:0000259" key="11">
    <source>
        <dbReference type="Pfam" id="PF00127"/>
    </source>
</evidence>
<dbReference type="GO" id="GO:0042597">
    <property type="term" value="C:periplasmic space"/>
    <property type="evidence" value="ECO:0007669"/>
    <property type="project" value="UniProtKB-SubCell"/>
</dbReference>
<keyword evidence="5" id="KW-0574">Periplasm</keyword>
<evidence type="ECO:0000313" key="13">
    <source>
        <dbReference type="EMBL" id="MFC4246025.1"/>
    </source>
</evidence>
<dbReference type="GeneID" id="71856145"/>
<evidence type="ECO:0000256" key="3">
    <source>
        <dbReference type="ARBA" id="ARBA00022448"/>
    </source>
</evidence>
<dbReference type="InterPro" id="IPR006311">
    <property type="entry name" value="TAT_signal"/>
</dbReference>
<dbReference type="InterPro" id="IPR008972">
    <property type="entry name" value="Cupredoxin"/>
</dbReference>
<evidence type="ECO:0000256" key="1">
    <source>
        <dbReference type="ARBA" id="ARBA00004370"/>
    </source>
</evidence>
<dbReference type="PRINTS" id="PR00155">
    <property type="entry name" value="AMICYANIN"/>
</dbReference>
<dbReference type="InterPro" id="IPR002386">
    <property type="entry name" value="Amicyanin/Pseudoazurin"/>
</dbReference>
<keyword evidence="10" id="KW-1133">Transmembrane helix</keyword>